<protein>
    <recommendedName>
        <fullName evidence="3">Phage protein</fullName>
    </recommendedName>
</protein>
<keyword evidence="2" id="KW-1185">Reference proteome</keyword>
<dbReference type="Proteomes" id="UP000611215">
    <property type="component" value="Unassembled WGS sequence"/>
</dbReference>
<comment type="caution">
    <text evidence="1">The sequence shown here is derived from an EMBL/GenBank/DDBJ whole genome shotgun (WGS) entry which is preliminary data.</text>
</comment>
<evidence type="ECO:0000313" key="2">
    <source>
        <dbReference type="Proteomes" id="UP000611215"/>
    </source>
</evidence>
<proteinExistence type="predicted"/>
<reference evidence="1 2" key="1">
    <citation type="submission" date="2020-11" db="EMBL/GenBank/DDBJ databases">
        <title>Winogradskyella marina sp. nov., isolated from marine sediment.</title>
        <authorList>
            <person name="Bo J."/>
            <person name="Wang S."/>
            <person name="Song X."/>
            <person name="Du Z."/>
        </authorList>
    </citation>
    <scope>NUCLEOTIDE SEQUENCE [LARGE SCALE GENOMIC DNA]</scope>
    <source>
        <strain evidence="1 2">F6397</strain>
    </source>
</reference>
<name>A0ABS0EKS0_9FLAO</name>
<dbReference type="EMBL" id="JADOET010000006">
    <property type="protein sequence ID" value="MBF8150015.1"/>
    <property type="molecule type" value="Genomic_DNA"/>
</dbReference>
<sequence>MSTDFIIESIDLAKNLFRKNYRDFISEKPRTVTVEDEDFKLFSFEKMISLTNIDGMEVSEARALRAHAITLNDIMGSTMYDQKGKQWSTLMLSASITIGKNSEGDLLFVDRHDGKTLYIFRHDDGGLFKTKMTLHKLIKAYSAE</sequence>
<gene>
    <name evidence="1" type="ORF">ITJ86_08920</name>
</gene>
<accession>A0ABS0EKS0</accession>
<organism evidence="1 2">
    <name type="scientific">Winogradskyella marina</name>
    <dbReference type="NCBI Taxonomy" id="2785530"/>
    <lineage>
        <taxon>Bacteria</taxon>
        <taxon>Pseudomonadati</taxon>
        <taxon>Bacteroidota</taxon>
        <taxon>Flavobacteriia</taxon>
        <taxon>Flavobacteriales</taxon>
        <taxon>Flavobacteriaceae</taxon>
        <taxon>Winogradskyella</taxon>
    </lineage>
</organism>
<evidence type="ECO:0008006" key="3">
    <source>
        <dbReference type="Google" id="ProtNLM"/>
    </source>
</evidence>
<evidence type="ECO:0000313" key="1">
    <source>
        <dbReference type="EMBL" id="MBF8150015.1"/>
    </source>
</evidence>
<dbReference type="RefSeq" id="WP_195871287.1">
    <property type="nucleotide sequence ID" value="NZ_JADOET010000006.1"/>
</dbReference>